<accession>A0A6I8MDD5</accession>
<organism evidence="2 3">
    <name type="scientific">Oceanivirga miroungae</name>
    <dbReference type="NCBI Taxonomy" id="1130046"/>
    <lineage>
        <taxon>Bacteria</taxon>
        <taxon>Fusobacteriati</taxon>
        <taxon>Fusobacteriota</taxon>
        <taxon>Fusobacteriia</taxon>
        <taxon>Fusobacteriales</taxon>
        <taxon>Leptotrichiaceae</taxon>
        <taxon>Oceanivirga</taxon>
    </lineage>
</organism>
<reference evidence="2 3" key="1">
    <citation type="submission" date="2019-10" db="EMBL/GenBank/DDBJ databases">
        <authorList>
            <person name="Blom J."/>
        </authorList>
    </citation>
    <scope>NUCLEOTIDE SEQUENCE [LARGE SCALE GENOMIC DNA]</scope>
    <source>
        <strain evidence="2 3">ES3154-GLU</strain>
    </source>
</reference>
<sequence length="138" mass="16311">MKKGFNLSFKQLVIILTIIFFVISSESVNFLYITKNTEYMNNFLKTTDILITKDTYILANMITYFFVVINYVILALFTYIGRNKIKVGVVYKAVYFFIILFTLIYEIFLNKAIYINYVAIILQIVLMIYVINLKEKRS</sequence>
<feature type="transmembrane region" description="Helical" evidence="1">
    <location>
        <begin position="12"/>
        <end position="33"/>
    </location>
</feature>
<keyword evidence="1" id="KW-0472">Membrane</keyword>
<keyword evidence="1" id="KW-0812">Transmembrane</keyword>
<dbReference type="AlphaFoldDB" id="A0A6I8MDD5"/>
<evidence type="ECO:0000313" key="2">
    <source>
        <dbReference type="EMBL" id="VWL85173.1"/>
    </source>
</evidence>
<gene>
    <name evidence="2" type="ORF">OMES3154_00457</name>
</gene>
<feature type="transmembrane region" description="Helical" evidence="1">
    <location>
        <begin position="114"/>
        <end position="133"/>
    </location>
</feature>
<dbReference type="RefSeq" id="WP_156683190.1">
    <property type="nucleotide sequence ID" value="NZ_CABWIB010000001.1"/>
</dbReference>
<protein>
    <submittedName>
        <fullName evidence="2">Uncharacterized protein</fullName>
    </submittedName>
</protein>
<keyword evidence="3" id="KW-1185">Reference proteome</keyword>
<keyword evidence="1" id="KW-1133">Transmembrane helix</keyword>
<evidence type="ECO:0000313" key="3">
    <source>
        <dbReference type="Proteomes" id="UP000419017"/>
    </source>
</evidence>
<dbReference type="Proteomes" id="UP000419017">
    <property type="component" value="Unassembled WGS sequence"/>
</dbReference>
<feature type="transmembrane region" description="Helical" evidence="1">
    <location>
        <begin position="89"/>
        <end position="108"/>
    </location>
</feature>
<name>A0A6I8MDD5_9FUSO</name>
<proteinExistence type="predicted"/>
<evidence type="ECO:0000256" key="1">
    <source>
        <dbReference type="SAM" id="Phobius"/>
    </source>
</evidence>
<feature type="transmembrane region" description="Helical" evidence="1">
    <location>
        <begin position="56"/>
        <end position="77"/>
    </location>
</feature>
<dbReference type="EMBL" id="CABWIB010000001">
    <property type="protein sequence ID" value="VWL85173.1"/>
    <property type="molecule type" value="Genomic_DNA"/>
</dbReference>